<name>A0A3B0YHG5_9ZZZZ</name>
<protein>
    <submittedName>
        <fullName evidence="1">Uncharacterized protein</fullName>
    </submittedName>
</protein>
<accession>A0A3B0YHG5</accession>
<evidence type="ECO:0000313" key="1">
    <source>
        <dbReference type="EMBL" id="VAW76190.1"/>
    </source>
</evidence>
<proteinExistence type="predicted"/>
<reference evidence="1" key="1">
    <citation type="submission" date="2018-06" db="EMBL/GenBank/DDBJ databases">
        <authorList>
            <person name="Zhirakovskaya E."/>
        </authorList>
    </citation>
    <scope>NUCLEOTIDE SEQUENCE</scope>
</reference>
<dbReference type="AlphaFoldDB" id="A0A3B0YHG5"/>
<organism evidence="1">
    <name type="scientific">hydrothermal vent metagenome</name>
    <dbReference type="NCBI Taxonomy" id="652676"/>
    <lineage>
        <taxon>unclassified sequences</taxon>
        <taxon>metagenomes</taxon>
        <taxon>ecological metagenomes</taxon>
    </lineage>
</organism>
<dbReference type="EMBL" id="UOFL01000101">
    <property type="protein sequence ID" value="VAW76190.1"/>
    <property type="molecule type" value="Genomic_DNA"/>
</dbReference>
<gene>
    <name evidence="1" type="ORF">MNBD_GAMMA12-1852</name>
</gene>
<sequence>MPTKSKQSLVKSASLEKSIDSSLAALTAANDDGDKAIAALSKIAKTLGAESKRYSKKGSTLSRRKKTLSAKFKKTADAATKKMIATTDKEIAAVKKLAAKCSAAKSENSEELKGLKANTKRSKAYLSVLTKVDRILNKPKKKKARKKAVKKVVAEAA</sequence>